<dbReference type="Gene3D" id="3.40.50.1820">
    <property type="entry name" value="alpha/beta hydrolase"/>
    <property type="match status" value="1"/>
</dbReference>
<evidence type="ECO:0000313" key="3">
    <source>
        <dbReference type="Proteomes" id="UP001465976"/>
    </source>
</evidence>
<dbReference type="InterPro" id="IPR000073">
    <property type="entry name" value="AB_hydrolase_1"/>
</dbReference>
<sequence>MARNAITSSLHLFNDNGTECEGNTASNSLKIAARRYTSSNANTNGLTLILAHCIGSHKEYWEPVIDRLFSLSPGKDHTYRIREIWSFDWQNHGDSAVANEKLLKARPNVISVYEWANAIRSFATSPRMRGHRLVALGHSAGAGTMTLSTLRTPLPEIPYLALVLIEATMITREHFNASIEDRKLQMDFTVNAVRSRRDTWKSKEAAYEWMMKRFPWNGWDPRIARLMADYGLRPTPTGEVTLKCPKEQEAALYPDTEGHFEAMDELARICRKVPVHAVWGENADVVVEDIREAMGDASKGRILASVTIVPDSGHMVVQENPDGLADAIASILDGIVPSAEAKL</sequence>
<organism evidence="2 3">
    <name type="scientific">Marasmius crinis-equi</name>
    <dbReference type="NCBI Taxonomy" id="585013"/>
    <lineage>
        <taxon>Eukaryota</taxon>
        <taxon>Fungi</taxon>
        <taxon>Dikarya</taxon>
        <taxon>Basidiomycota</taxon>
        <taxon>Agaricomycotina</taxon>
        <taxon>Agaricomycetes</taxon>
        <taxon>Agaricomycetidae</taxon>
        <taxon>Agaricales</taxon>
        <taxon>Marasmiineae</taxon>
        <taxon>Marasmiaceae</taxon>
        <taxon>Marasmius</taxon>
    </lineage>
</organism>
<dbReference type="Proteomes" id="UP001465976">
    <property type="component" value="Unassembled WGS sequence"/>
</dbReference>
<dbReference type="InterPro" id="IPR029058">
    <property type="entry name" value="AB_hydrolase_fold"/>
</dbReference>
<accession>A0ABR3FT37</accession>
<reference evidence="2 3" key="1">
    <citation type="submission" date="2024-02" db="EMBL/GenBank/DDBJ databases">
        <title>A draft genome for the cacao thread blight pathogen Marasmius crinis-equi.</title>
        <authorList>
            <person name="Cohen S.P."/>
            <person name="Baruah I.K."/>
            <person name="Amoako-Attah I."/>
            <person name="Bukari Y."/>
            <person name="Meinhardt L.W."/>
            <person name="Bailey B.A."/>
        </authorList>
    </citation>
    <scope>NUCLEOTIDE SEQUENCE [LARGE SCALE GENOMIC DNA]</scope>
    <source>
        <strain evidence="2 3">GH-76</strain>
    </source>
</reference>
<evidence type="ECO:0000313" key="2">
    <source>
        <dbReference type="EMBL" id="KAL0578647.1"/>
    </source>
</evidence>
<dbReference type="Pfam" id="PF12697">
    <property type="entry name" value="Abhydrolase_6"/>
    <property type="match status" value="1"/>
</dbReference>
<dbReference type="SUPFAM" id="SSF53474">
    <property type="entry name" value="alpha/beta-Hydrolases"/>
    <property type="match status" value="1"/>
</dbReference>
<gene>
    <name evidence="2" type="ORF">V5O48_003347</name>
</gene>
<comment type="caution">
    <text evidence="2">The sequence shown here is derived from an EMBL/GenBank/DDBJ whole genome shotgun (WGS) entry which is preliminary data.</text>
</comment>
<evidence type="ECO:0000259" key="1">
    <source>
        <dbReference type="Pfam" id="PF12697"/>
    </source>
</evidence>
<name>A0ABR3FT37_9AGAR</name>
<feature type="domain" description="AB hydrolase-1" evidence="1">
    <location>
        <begin position="48"/>
        <end position="327"/>
    </location>
</feature>
<keyword evidence="3" id="KW-1185">Reference proteome</keyword>
<proteinExistence type="predicted"/>
<protein>
    <recommendedName>
        <fullName evidence="1">AB hydrolase-1 domain-containing protein</fullName>
    </recommendedName>
</protein>
<dbReference type="EMBL" id="JBAHYK010000090">
    <property type="protein sequence ID" value="KAL0578647.1"/>
    <property type="molecule type" value="Genomic_DNA"/>
</dbReference>